<organism evidence="2 3">
    <name type="scientific">Micromonas commoda (strain RCC299 / NOUM17 / CCMP2709)</name>
    <name type="common">Picoplanktonic green alga</name>
    <dbReference type="NCBI Taxonomy" id="296587"/>
    <lineage>
        <taxon>Eukaryota</taxon>
        <taxon>Viridiplantae</taxon>
        <taxon>Chlorophyta</taxon>
        <taxon>Mamiellophyceae</taxon>
        <taxon>Mamiellales</taxon>
        <taxon>Mamiellaceae</taxon>
        <taxon>Micromonas</taxon>
    </lineage>
</organism>
<protein>
    <submittedName>
        <fullName evidence="2">Uncharacterized protein</fullName>
    </submittedName>
</protein>
<dbReference type="PANTHER" id="PTHR39444">
    <property type="entry name" value="SITE-SPECIFIC DNA-METHYLTRANSFERASE (ADENINE-SPECIFIC)"/>
    <property type="match status" value="1"/>
</dbReference>
<evidence type="ECO:0000313" key="2">
    <source>
        <dbReference type="EMBL" id="ACO70256.1"/>
    </source>
</evidence>
<dbReference type="EMBL" id="CP001577">
    <property type="protein sequence ID" value="ACO70256.1"/>
    <property type="molecule type" value="Genomic_DNA"/>
</dbReference>
<feature type="region of interest" description="Disordered" evidence="1">
    <location>
        <begin position="330"/>
        <end position="422"/>
    </location>
</feature>
<accession>C1FIX8</accession>
<evidence type="ECO:0000313" key="3">
    <source>
        <dbReference type="Proteomes" id="UP000002009"/>
    </source>
</evidence>
<dbReference type="OMA" id="CETPFQA"/>
<dbReference type="GeneID" id="8247884"/>
<feature type="compositionally biased region" description="Basic residues" evidence="1">
    <location>
        <begin position="99"/>
        <end position="109"/>
    </location>
</feature>
<dbReference type="RefSeq" id="XP_002508998.1">
    <property type="nucleotide sequence ID" value="XM_002508952.1"/>
</dbReference>
<feature type="compositionally biased region" description="Basic and acidic residues" evidence="1">
    <location>
        <begin position="355"/>
        <end position="372"/>
    </location>
</feature>
<feature type="region of interest" description="Disordered" evidence="1">
    <location>
        <begin position="1"/>
        <end position="109"/>
    </location>
</feature>
<dbReference type="PANTHER" id="PTHR39444:SF3">
    <property type="entry name" value="SITE-SPECIFIC DNA-METHYLTRANSFERASE (ADENINE-SPECIFIC)"/>
    <property type="match status" value="1"/>
</dbReference>
<dbReference type="AlphaFoldDB" id="C1FIX8"/>
<sequence length="422" mass="47815">MGGPKGVIRPGFNLIPRAKRDEGANGAKTRREKAVTAADSDSEDAADDFLRNNAVAVGEDIPSTSGVDGESVEKRKKNKDKDVDAFEPVAAEEADGRVKGKKNKKERQKHLLQHLSLRAETTTPAASVDHPFEVDAADHCETPFQAYQDIEPFLFRMALALKKPKDKLRIYDPYFCEGSVAKHLARLGFTSVYNKNEDFYKCIEEKRIPEHDVLLTNPPYSGDHFRRILSFCAKNKKPWLLLLPNFVCRKQYYQPCVGEDVKALFLIPDPTKPYRYWAPGRRGFEDRNQAKGTTPFETFWYVNYAGLAPHEEVRAWWMKKFAPHSTCTLPAPDEALPQQQRLQKRANPRARKIAAMKERKQGGPANDGKDGKGSGGIYYDQERAKAAKQRMMQQQGGDGDFRKDKRKREKGGKGDRKRSKQA</sequence>
<dbReference type="eggNOG" id="ENOG502S29B">
    <property type="taxonomic scope" value="Eukaryota"/>
</dbReference>
<name>C1FIX8_MICCC</name>
<dbReference type="KEGG" id="mis:MICPUN_103519"/>
<dbReference type="OrthoDB" id="203687at2759"/>
<gene>
    <name evidence="2" type="ORF">MICPUN_103519</name>
</gene>
<evidence type="ECO:0000256" key="1">
    <source>
        <dbReference type="SAM" id="MobiDB-lite"/>
    </source>
</evidence>
<proteinExistence type="predicted"/>
<feature type="compositionally biased region" description="Basic residues" evidence="1">
    <location>
        <begin position="404"/>
        <end position="422"/>
    </location>
</feature>
<reference evidence="2 3" key="1">
    <citation type="journal article" date="2009" name="Science">
        <title>Green evolution and dynamic adaptations revealed by genomes of the marine picoeukaryotes Micromonas.</title>
        <authorList>
            <person name="Worden A.Z."/>
            <person name="Lee J.H."/>
            <person name="Mock T."/>
            <person name="Rouze P."/>
            <person name="Simmons M.P."/>
            <person name="Aerts A.L."/>
            <person name="Allen A.E."/>
            <person name="Cuvelier M.L."/>
            <person name="Derelle E."/>
            <person name="Everett M.V."/>
            <person name="Foulon E."/>
            <person name="Grimwood J."/>
            <person name="Gundlach H."/>
            <person name="Henrissat B."/>
            <person name="Napoli C."/>
            <person name="McDonald S.M."/>
            <person name="Parker M.S."/>
            <person name="Rombauts S."/>
            <person name="Salamov A."/>
            <person name="Von Dassow P."/>
            <person name="Badger J.H."/>
            <person name="Coutinho P.M."/>
            <person name="Demir E."/>
            <person name="Dubchak I."/>
            <person name="Gentemann C."/>
            <person name="Eikrem W."/>
            <person name="Gready J.E."/>
            <person name="John U."/>
            <person name="Lanier W."/>
            <person name="Lindquist E.A."/>
            <person name="Lucas S."/>
            <person name="Mayer K.F."/>
            <person name="Moreau H."/>
            <person name="Not F."/>
            <person name="Otillar R."/>
            <person name="Panaud O."/>
            <person name="Pangilinan J."/>
            <person name="Paulsen I."/>
            <person name="Piegu B."/>
            <person name="Poliakov A."/>
            <person name="Robbens S."/>
            <person name="Schmutz J."/>
            <person name="Toulza E."/>
            <person name="Wyss T."/>
            <person name="Zelensky A."/>
            <person name="Zhou K."/>
            <person name="Armbrust E.V."/>
            <person name="Bhattacharya D."/>
            <person name="Goodenough U.W."/>
            <person name="Van de Peer Y."/>
            <person name="Grigoriev I.V."/>
        </authorList>
    </citation>
    <scope>NUCLEOTIDE SEQUENCE [LARGE SCALE GENOMIC DNA]</scope>
    <source>
        <strain evidence="3">RCC299 / NOUM17</strain>
    </source>
</reference>
<dbReference type="Proteomes" id="UP000002009">
    <property type="component" value="Chromosome 12"/>
</dbReference>
<feature type="compositionally biased region" description="Basic residues" evidence="1">
    <location>
        <begin position="342"/>
        <end position="354"/>
    </location>
</feature>
<dbReference type="InParanoid" id="C1FIX8"/>
<keyword evidence="3" id="KW-1185">Reference proteome</keyword>